<dbReference type="Proteomes" id="UP000620124">
    <property type="component" value="Unassembled WGS sequence"/>
</dbReference>
<feature type="transmembrane region" description="Helical" evidence="2">
    <location>
        <begin position="33"/>
        <end position="56"/>
    </location>
</feature>
<dbReference type="AlphaFoldDB" id="A0A8H6Y5Y5"/>
<feature type="transmembrane region" description="Helical" evidence="2">
    <location>
        <begin position="365"/>
        <end position="385"/>
    </location>
</feature>
<name>A0A8H6Y5Y5_9AGAR</name>
<feature type="transmembrane region" description="Helical" evidence="2">
    <location>
        <begin position="109"/>
        <end position="127"/>
    </location>
</feature>
<feature type="domain" description="DUF6534" evidence="4">
    <location>
        <begin position="331"/>
        <end position="389"/>
    </location>
</feature>
<evidence type="ECO:0000256" key="1">
    <source>
        <dbReference type="SAM" id="MobiDB-lite"/>
    </source>
</evidence>
<evidence type="ECO:0000313" key="6">
    <source>
        <dbReference type="Proteomes" id="UP000620124"/>
    </source>
</evidence>
<dbReference type="Pfam" id="PF20152">
    <property type="entry name" value="DUF6534"/>
    <property type="match status" value="1"/>
</dbReference>
<protein>
    <recommendedName>
        <fullName evidence="4">DUF6534 domain-containing protein</fullName>
    </recommendedName>
</protein>
<feature type="chain" id="PRO_5034620397" description="DUF6534 domain-containing protein" evidence="3">
    <location>
        <begin position="18"/>
        <end position="414"/>
    </location>
</feature>
<dbReference type="OrthoDB" id="2971182at2759"/>
<organism evidence="5 6">
    <name type="scientific">Mycena venus</name>
    <dbReference type="NCBI Taxonomy" id="2733690"/>
    <lineage>
        <taxon>Eukaryota</taxon>
        <taxon>Fungi</taxon>
        <taxon>Dikarya</taxon>
        <taxon>Basidiomycota</taxon>
        <taxon>Agaricomycotina</taxon>
        <taxon>Agaricomycetes</taxon>
        <taxon>Agaricomycetidae</taxon>
        <taxon>Agaricales</taxon>
        <taxon>Marasmiineae</taxon>
        <taxon>Mycenaceae</taxon>
        <taxon>Mycena</taxon>
    </lineage>
</organism>
<keyword evidence="6" id="KW-1185">Reference proteome</keyword>
<evidence type="ECO:0000313" key="5">
    <source>
        <dbReference type="EMBL" id="KAF7352265.1"/>
    </source>
</evidence>
<proteinExistence type="predicted"/>
<dbReference type="PANTHER" id="PTHR40465">
    <property type="entry name" value="CHROMOSOME 1, WHOLE GENOME SHOTGUN SEQUENCE"/>
    <property type="match status" value="1"/>
</dbReference>
<evidence type="ECO:0000256" key="3">
    <source>
        <dbReference type="SAM" id="SignalP"/>
    </source>
</evidence>
<dbReference type="InterPro" id="IPR045339">
    <property type="entry name" value="DUF6534"/>
</dbReference>
<reference evidence="5" key="1">
    <citation type="submission" date="2020-05" db="EMBL/GenBank/DDBJ databases">
        <title>Mycena genomes resolve the evolution of fungal bioluminescence.</title>
        <authorList>
            <person name="Tsai I.J."/>
        </authorList>
    </citation>
    <scope>NUCLEOTIDE SEQUENCE</scope>
    <source>
        <strain evidence="5">CCC161011</strain>
    </source>
</reference>
<keyword evidence="3" id="KW-0732">Signal</keyword>
<feature type="compositionally biased region" description="Low complexity" evidence="1">
    <location>
        <begin position="244"/>
        <end position="265"/>
    </location>
</feature>
<feature type="signal peptide" evidence="3">
    <location>
        <begin position="1"/>
        <end position="17"/>
    </location>
</feature>
<dbReference type="EMBL" id="JACAZI010000009">
    <property type="protein sequence ID" value="KAF7352265.1"/>
    <property type="molecule type" value="Genomic_DNA"/>
</dbReference>
<feature type="transmembrane region" description="Helical" evidence="2">
    <location>
        <begin position="139"/>
        <end position="161"/>
    </location>
</feature>
<comment type="caution">
    <text evidence="5">The sequence shown here is derived from an EMBL/GenBank/DDBJ whole genome shotgun (WGS) entry which is preliminary data.</text>
</comment>
<keyword evidence="2" id="KW-1133">Transmembrane helix</keyword>
<keyword evidence="2" id="KW-0812">Transmembrane</keyword>
<feature type="region of interest" description="Disordered" evidence="1">
    <location>
        <begin position="244"/>
        <end position="318"/>
    </location>
</feature>
<accession>A0A8H6Y5Y5</accession>
<keyword evidence="2" id="KW-0472">Membrane</keyword>
<dbReference type="PANTHER" id="PTHR40465:SF1">
    <property type="entry name" value="DUF6534 DOMAIN-CONTAINING PROTEIN"/>
    <property type="match status" value="1"/>
</dbReference>
<feature type="transmembrane region" description="Helical" evidence="2">
    <location>
        <begin position="68"/>
        <end position="89"/>
    </location>
</feature>
<gene>
    <name evidence="5" type="ORF">MVEN_01190200</name>
</gene>
<sequence>MRRPVLIFFALLPPSSSLAPTMLSPTAEPLLAAHFVGVVLATIFYGITLTMAVSYYRTYMTDPRHMKLIVALLLLLDTSQVFLAFASIYDYTIRSRGNEFALQYVSRPFSASMAVTSVVAFTVQMIYAYRVWRLSAGNAYITTSILSLAFVALGSGTAMTAKTYSATLYPTRVKSDFSFSPFLRRIRNPRWDETRVSNLAAGIILASTVTCDLLIASAQVWLFHRHRLKPGKLFSFIGKRRLPATASTPPSPATEEAATRSSTAEPPTPLNGSRRGSLITGITGLAGSWRVGPGPGSSVSATAEASKEEQHPGLGGCGDDGDQDGCRLGALLTTLTVLVVNVGLLTSVDATVFLVLFLVCPSNGMFLVPYLLLSNCYVNSFLSILNSRRILRDLIENPEHFPVTFDFALDMDTG</sequence>
<evidence type="ECO:0000259" key="4">
    <source>
        <dbReference type="Pfam" id="PF20152"/>
    </source>
</evidence>
<evidence type="ECO:0000256" key="2">
    <source>
        <dbReference type="SAM" id="Phobius"/>
    </source>
</evidence>
<feature type="transmembrane region" description="Helical" evidence="2">
    <location>
        <begin position="199"/>
        <end position="223"/>
    </location>
</feature>
<feature type="transmembrane region" description="Helical" evidence="2">
    <location>
        <begin position="337"/>
        <end position="359"/>
    </location>
</feature>